<dbReference type="PANTHER" id="PTHR48060:SF21">
    <property type="entry name" value="L DOMAIN-LIKE PROTEIN"/>
    <property type="match status" value="1"/>
</dbReference>
<evidence type="ECO:0000313" key="6">
    <source>
        <dbReference type="EMBL" id="GFZ18300.1"/>
    </source>
</evidence>
<accession>A0A7J0H5D2</accession>
<keyword evidence="1" id="KW-0433">Leucine-rich repeat</keyword>
<evidence type="ECO:0000256" key="1">
    <source>
        <dbReference type="ARBA" id="ARBA00022614"/>
    </source>
</evidence>
<dbReference type="PANTHER" id="PTHR48060">
    <property type="entry name" value="DNA DAMAGE-REPAIR/TOLERATION PROTEIN DRT100"/>
    <property type="match status" value="1"/>
</dbReference>
<evidence type="ECO:0000256" key="2">
    <source>
        <dbReference type="ARBA" id="ARBA00022729"/>
    </source>
</evidence>
<evidence type="ECO:0000259" key="5">
    <source>
        <dbReference type="Pfam" id="PF08263"/>
    </source>
</evidence>
<dbReference type="InterPro" id="IPR001611">
    <property type="entry name" value="Leu-rich_rpt"/>
</dbReference>
<dbReference type="SUPFAM" id="SSF52058">
    <property type="entry name" value="L domain-like"/>
    <property type="match status" value="1"/>
</dbReference>
<evidence type="ECO:0000313" key="7">
    <source>
        <dbReference type="Proteomes" id="UP000585474"/>
    </source>
</evidence>
<feature type="domain" description="Leucine-rich repeat-containing N-terminal plant-type" evidence="5">
    <location>
        <begin position="43"/>
        <end position="81"/>
    </location>
</feature>
<dbReference type="Pfam" id="PF08263">
    <property type="entry name" value="LRRNT_2"/>
    <property type="match status" value="1"/>
</dbReference>
<keyword evidence="3" id="KW-0677">Repeat</keyword>
<organism evidence="6 7">
    <name type="scientific">Actinidia rufa</name>
    <dbReference type="NCBI Taxonomy" id="165716"/>
    <lineage>
        <taxon>Eukaryota</taxon>
        <taxon>Viridiplantae</taxon>
        <taxon>Streptophyta</taxon>
        <taxon>Embryophyta</taxon>
        <taxon>Tracheophyta</taxon>
        <taxon>Spermatophyta</taxon>
        <taxon>Magnoliopsida</taxon>
        <taxon>eudicotyledons</taxon>
        <taxon>Gunneridae</taxon>
        <taxon>Pentapetalae</taxon>
        <taxon>asterids</taxon>
        <taxon>Ericales</taxon>
        <taxon>Actinidiaceae</taxon>
        <taxon>Actinidia</taxon>
    </lineage>
</organism>
<dbReference type="OrthoDB" id="687555at2759"/>
<reference evidence="6 7" key="1">
    <citation type="submission" date="2019-07" db="EMBL/GenBank/DDBJ databases">
        <title>De Novo Assembly of kiwifruit Actinidia rufa.</title>
        <authorList>
            <person name="Sugita-Konishi S."/>
            <person name="Sato K."/>
            <person name="Mori E."/>
            <person name="Abe Y."/>
            <person name="Kisaki G."/>
            <person name="Hamano K."/>
            <person name="Suezawa K."/>
            <person name="Otani M."/>
            <person name="Fukuda T."/>
            <person name="Manabe T."/>
            <person name="Gomi K."/>
            <person name="Tabuchi M."/>
            <person name="Akimitsu K."/>
            <person name="Kataoka I."/>
        </authorList>
    </citation>
    <scope>NUCLEOTIDE SEQUENCE [LARGE SCALE GENOMIC DNA]</scope>
    <source>
        <strain evidence="7">cv. Fuchu</strain>
    </source>
</reference>
<feature type="signal peptide" evidence="4">
    <location>
        <begin position="1"/>
        <end position="30"/>
    </location>
</feature>
<dbReference type="EMBL" id="BJWL01000027">
    <property type="protein sequence ID" value="GFZ18300.1"/>
    <property type="molecule type" value="Genomic_DNA"/>
</dbReference>
<dbReference type="Gene3D" id="3.80.10.10">
    <property type="entry name" value="Ribonuclease Inhibitor"/>
    <property type="match status" value="3"/>
</dbReference>
<sequence length="270" mass="29638">MGLRRLQSFVCSVPILRCLSMLLLLHTASQKNALASTRLGRNETDHFALLSIKAQITHNSMLTTSSWNDSLHFCQWKGVLCGRRHQRVTGLNLQSYNLAGSISPAIGNLSFLKVVDLTNNSFQVKFLMTWVGYLGYKKFIGDLTKELDALSILEVLNIESNNLTGVIPASFRNLSSLELLLAKEKMWEGSIPASLGPVEFVNLKNLSILSLSSCSGFGTGDVNDLNFISTCSKLRGLYLYDNGFGGVLPNSIANFSTEFQHLLVGGNQIS</sequence>
<dbReference type="Proteomes" id="UP000585474">
    <property type="component" value="Unassembled WGS sequence"/>
</dbReference>
<gene>
    <name evidence="6" type="ORF">Acr_27g0000390</name>
</gene>
<dbReference type="InterPro" id="IPR053211">
    <property type="entry name" value="DNA_repair-toleration"/>
</dbReference>
<proteinExistence type="predicted"/>
<dbReference type="InterPro" id="IPR013210">
    <property type="entry name" value="LRR_N_plant-typ"/>
</dbReference>
<dbReference type="InterPro" id="IPR032675">
    <property type="entry name" value="LRR_dom_sf"/>
</dbReference>
<evidence type="ECO:0000256" key="3">
    <source>
        <dbReference type="ARBA" id="ARBA00022737"/>
    </source>
</evidence>
<keyword evidence="7" id="KW-1185">Reference proteome</keyword>
<dbReference type="AlphaFoldDB" id="A0A7J0H5D2"/>
<feature type="chain" id="PRO_5029514313" description="Leucine-rich repeat-containing N-terminal plant-type domain-containing protein" evidence="4">
    <location>
        <begin position="31"/>
        <end position="270"/>
    </location>
</feature>
<name>A0A7J0H5D2_9ERIC</name>
<comment type="caution">
    <text evidence="6">The sequence shown here is derived from an EMBL/GenBank/DDBJ whole genome shotgun (WGS) entry which is preliminary data.</text>
</comment>
<keyword evidence="2 4" id="KW-0732">Signal</keyword>
<protein>
    <recommendedName>
        <fullName evidence="5">Leucine-rich repeat-containing N-terminal plant-type domain-containing protein</fullName>
    </recommendedName>
</protein>
<evidence type="ECO:0000256" key="4">
    <source>
        <dbReference type="SAM" id="SignalP"/>
    </source>
</evidence>
<dbReference type="Pfam" id="PF00560">
    <property type="entry name" value="LRR_1"/>
    <property type="match status" value="2"/>
</dbReference>